<dbReference type="InterPro" id="IPR022764">
    <property type="entry name" value="Peptidase_S54_rhomboid_dom"/>
</dbReference>
<organism evidence="7">
    <name type="scientific">Ligilactobacillus agilis</name>
    <dbReference type="NCBI Taxonomy" id="1601"/>
    <lineage>
        <taxon>Bacteria</taxon>
        <taxon>Bacillati</taxon>
        <taxon>Bacillota</taxon>
        <taxon>Bacilli</taxon>
        <taxon>Lactobacillales</taxon>
        <taxon>Lactobacillaceae</taxon>
        <taxon>Ligilactobacillus</taxon>
    </lineage>
</organism>
<evidence type="ECO:0000259" key="6">
    <source>
        <dbReference type="Pfam" id="PF01694"/>
    </source>
</evidence>
<feature type="transmembrane region" description="Helical" evidence="5">
    <location>
        <begin position="261"/>
        <end position="281"/>
    </location>
</feature>
<dbReference type="EMBL" id="BLAM01000126">
    <property type="protein sequence ID" value="GET06250.1"/>
    <property type="molecule type" value="Genomic_DNA"/>
</dbReference>
<feature type="transmembrane region" description="Helical" evidence="5">
    <location>
        <begin position="229"/>
        <end position="249"/>
    </location>
</feature>
<evidence type="ECO:0000256" key="3">
    <source>
        <dbReference type="ARBA" id="ARBA00022989"/>
    </source>
</evidence>
<evidence type="ECO:0000256" key="5">
    <source>
        <dbReference type="SAM" id="Phobius"/>
    </source>
</evidence>
<name>A0A6F9XM62_9LACO</name>
<feature type="domain" description="Peptidase S54 rhomboid" evidence="6">
    <location>
        <begin position="143"/>
        <end position="314"/>
    </location>
</feature>
<accession>A0A6F9XM62</accession>
<feature type="transmembrane region" description="Helical" evidence="5">
    <location>
        <begin position="126"/>
        <end position="150"/>
    </location>
</feature>
<dbReference type="InterPro" id="IPR035952">
    <property type="entry name" value="Rhomboid-like_sf"/>
</dbReference>
<dbReference type="SUPFAM" id="SSF144091">
    <property type="entry name" value="Rhomboid-like"/>
    <property type="match status" value="1"/>
</dbReference>
<dbReference type="GO" id="GO:0016020">
    <property type="term" value="C:membrane"/>
    <property type="evidence" value="ECO:0007669"/>
    <property type="project" value="UniProtKB-SubCell"/>
</dbReference>
<reference evidence="7" key="1">
    <citation type="submission" date="2019-10" db="EMBL/GenBank/DDBJ databases">
        <title>Lactobacillus agilis SY212 Whole Genome Sequencing Project.</title>
        <authorList>
            <person name="Suzuki S."/>
            <person name="Endo A."/>
            <person name="Maeno S."/>
            <person name="Shiwa Y."/>
            <person name="Matsutani M."/>
            <person name="Kajikawa A."/>
        </authorList>
    </citation>
    <scope>NUCLEOTIDE SEQUENCE</scope>
    <source>
        <strain evidence="7">SY212</strain>
    </source>
</reference>
<dbReference type="GO" id="GO:0004252">
    <property type="term" value="F:serine-type endopeptidase activity"/>
    <property type="evidence" value="ECO:0007669"/>
    <property type="project" value="InterPro"/>
</dbReference>
<evidence type="ECO:0000256" key="2">
    <source>
        <dbReference type="ARBA" id="ARBA00022692"/>
    </source>
</evidence>
<dbReference type="AlphaFoldDB" id="A0A6F9XM62"/>
<keyword evidence="3 5" id="KW-1133">Transmembrane helix</keyword>
<gene>
    <name evidence="7" type="ORF">SY212_12800</name>
</gene>
<keyword evidence="2 5" id="KW-0812">Transmembrane</keyword>
<feature type="transmembrane region" description="Helical" evidence="5">
    <location>
        <begin position="156"/>
        <end position="175"/>
    </location>
</feature>
<dbReference type="Gene3D" id="1.20.1540.10">
    <property type="entry name" value="Rhomboid-like"/>
    <property type="match status" value="1"/>
</dbReference>
<comment type="caution">
    <text evidence="7">The sequence shown here is derived from an EMBL/GenBank/DDBJ whole genome shotgun (WGS) entry which is preliminary data.</text>
</comment>
<dbReference type="Pfam" id="PF01694">
    <property type="entry name" value="Rhomboid"/>
    <property type="match status" value="1"/>
</dbReference>
<comment type="subcellular location">
    <subcellularLocation>
        <location evidence="1">Membrane</location>
        <topology evidence="1">Multi-pass membrane protein</topology>
    </subcellularLocation>
</comment>
<evidence type="ECO:0000313" key="7">
    <source>
        <dbReference type="EMBL" id="GET06250.1"/>
    </source>
</evidence>
<feature type="transmembrane region" description="Helical" evidence="5">
    <location>
        <begin position="293"/>
        <end position="314"/>
    </location>
</feature>
<keyword evidence="4 5" id="KW-0472">Membrane</keyword>
<protein>
    <recommendedName>
        <fullName evidence="6">Peptidase S54 rhomboid domain-containing protein</fullName>
    </recommendedName>
</protein>
<dbReference type="Proteomes" id="UP000494265">
    <property type="component" value="Unassembled WGS sequence"/>
</dbReference>
<evidence type="ECO:0000256" key="1">
    <source>
        <dbReference type="ARBA" id="ARBA00004141"/>
    </source>
</evidence>
<evidence type="ECO:0000256" key="4">
    <source>
        <dbReference type="ARBA" id="ARBA00023136"/>
    </source>
</evidence>
<sequence>MLIMSVDDERYNFNKFKDLKVVKDESNGAGFLSGPLTKLNLNRTKRDLTIGNITLPDISISTVLPPIVLIFAWLVATIVASNMSKSVFGTVPLLYGHALLNGGEPGVKMFTAIWNWTMTHGFIGRLGLMIFFTLILLTSCLSAIISIFVHASLGHALFNGLLLILLCAAAYVLGYKPVATVYRWLSFGYIATLLSYGLVECVAGVLRLLKQSNLHPELTTWYTILWHANIPFVGASVGLMAVLGCLLTMTIKYVLHGEYHWVLLIILSALTLVYLVTYVGKLMSPIKDVSTDILVVSAFMHLFGLFFGMLRGFLGGFR</sequence>
<feature type="transmembrane region" description="Helical" evidence="5">
    <location>
        <begin position="58"/>
        <end position="80"/>
    </location>
</feature>
<proteinExistence type="predicted"/>
<feature type="transmembrane region" description="Helical" evidence="5">
    <location>
        <begin position="187"/>
        <end position="209"/>
    </location>
</feature>